<keyword evidence="4" id="KW-1185">Reference proteome</keyword>
<evidence type="ECO:0000256" key="1">
    <source>
        <dbReference type="SAM" id="MobiDB-lite"/>
    </source>
</evidence>
<dbReference type="InterPro" id="IPR001810">
    <property type="entry name" value="F-box_dom"/>
</dbReference>
<dbReference type="CDD" id="cd22157">
    <property type="entry name" value="F-box_AtFBW1-like"/>
    <property type="match status" value="1"/>
</dbReference>
<organism evidence="3 4">
    <name type="scientific">Datura stramonium</name>
    <name type="common">Jimsonweed</name>
    <name type="synonym">Common thornapple</name>
    <dbReference type="NCBI Taxonomy" id="4076"/>
    <lineage>
        <taxon>Eukaryota</taxon>
        <taxon>Viridiplantae</taxon>
        <taxon>Streptophyta</taxon>
        <taxon>Embryophyta</taxon>
        <taxon>Tracheophyta</taxon>
        <taxon>Spermatophyta</taxon>
        <taxon>Magnoliopsida</taxon>
        <taxon>eudicotyledons</taxon>
        <taxon>Gunneridae</taxon>
        <taxon>Pentapetalae</taxon>
        <taxon>asterids</taxon>
        <taxon>lamiids</taxon>
        <taxon>Solanales</taxon>
        <taxon>Solanaceae</taxon>
        <taxon>Solanoideae</taxon>
        <taxon>Datureae</taxon>
        <taxon>Datura</taxon>
    </lineage>
</organism>
<reference evidence="3 4" key="1">
    <citation type="journal article" date="2021" name="BMC Genomics">
        <title>Datura genome reveals duplications of psychoactive alkaloid biosynthetic genes and high mutation rate following tissue culture.</title>
        <authorList>
            <person name="Rajewski A."/>
            <person name="Carter-House D."/>
            <person name="Stajich J."/>
            <person name="Litt A."/>
        </authorList>
    </citation>
    <scope>NUCLEOTIDE SEQUENCE [LARGE SCALE GENOMIC DNA]</scope>
    <source>
        <strain evidence="3">AR-01</strain>
    </source>
</reference>
<dbReference type="InterPro" id="IPR036047">
    <property type="entry name" value="F-box-like_dom_sf"/>
</dbReference>
<dbReference type="SUPFAM" id="SSF50965">
    <property type="entry name" value="Galactose oxidase, central domain"/>
    <property type="match status" value="1"/>
</dbReference>
<dbReference type="InterPro" id="IPR011043">
    <property type="entry name" value="Gal_Oxase/kelch_b-propeller"/>
</dbReference>
<dbReference type="InterPro" id="IPR017451">
    <property type="entry name" value="F-box-assoc_interact_dom"/>
</dbReference>
<proteinExistence type="predicted"/>
<evidence type="ECO:0000259" key="2">
    <source>
        <dbReference type="PROSITE" id="PS50181"/>
    </source>
</evidence>
<dbReference type="PANTHER" id="PTHR31672:SF13">
    <property type="entry name" value="F-BOX PROTEIN CPR30-LIKE"/>
    <property type="match status" value="1"/>
</dbReference>
<dbReference type="InterPro" id="IPR050796">
    <property type="entry name" value="SCF_F-box_component"/>
</dbReference>
<evidence type="ECO:0000313" key="3">
    <source>
        <dbReference type="EMBL" id="MCD7465149.1"/>
    </source>
</evidence>
<dbReference type="PANTHER" id="PTHR31672">
    <property type="entry name" value="BNACNNG10540D PROTEIN"/>
    <property type="match status" value="1"/>
</dbReference>
<dbReference type="Proteomes" id="UP000823775">
    <property type="component" value="Unassembled WGS sequence"/>
</dbReference>
<accession>A0ABS8T1C9</accession>
<protein>
    <recommendedName>
        <fullName evidence="2">F-box domain-containing protein</fullName>
    </recommendedName>
</protein>
<sequence length="375" mass="42472">MSDYIPDWLLPEILCRLPVESLLRCRCVSKQWYSLISSPDFISLYTSPPAPPLFLLRYFSTKPKKQEKYFVYSDPSSKTENNTLVKELKFPFKTASGRPFGVVGFCNGLVFLSHDTYGYTNTFILWNPAIRKSITLSKPRFCSCPNVRYHVWLGFGFDHKTRDFKVVRMAYPLGANWDYIGPSEVEVYKLSTGLWKTVNSKGFNNKLVMNNTSVYLNGAIHRVSYSEKRGEITNSLLVFNLSAETFSEIGLPLVLTRVCSGELCVVWVMNQYGKLESWMEKFVVDPNGGIENAIGFTRNGEFLIEPYPGDLSSYDPESGEFYDLGIYGRADSFFMSKYIESLVLLDGRSGAIADPSIASESDSEEETEYTSSDSD</sequence>
<gene>
    <name evidence="3" type="ORF">HAX54_000694</name>
</gene>
<comment type="caution">
    <text evidence="3">The sequence shown here is derived from an EMBL/GenBank/DDBJ whole genome shotgun (WGS) entry which is preliminary data.</text>
</comment>
<dbReference type="NCBIfam" id="TIGR01640">
    <property type="entry name" value="F_box_assoc_1"/>
    <property type="match status" value="1"/>
</dbReference>
<dbReference type="PROSITE" id="PS50181">
    <property type="entry name" value="FBOX"/>
    <property type="match status" value="1"/>
</dbReference>
<dbReference type="Gene3D" id="1.20.1280.50">
    <property type="match status" value="1"/>
</dbReference>
<dbReference type="EMBL" id="JACEIK010001021">
    <property type="protein sequence ID" value="MCD7465149.1"/>
    <property type="molecule type" value="Genomic_DNA"/>
</dbReference>
<dbReference type="SUPFAM" id="SSF81383">
    <property type="entry name" value="F-box domain"/>
    <property type="match status" value="1"/>
</dbReference>
<feature type="compositionally biased region" description="Acidic residues" evidence="1">
    <location>
        <begin position="361"/>
        <end position="375"/>
    </location>
</feature>
<evidence type="ECO:0000313" key="4">
    <source>
        <dbReference type="Proteomes" id="UP000823775"/>
    </source>
</evidence>
<feature type="domain" description="F-box" evidence="2">
    <location>
        <begin position="1"/>
        <end position="48"/>
    </location>
</feature>
<feature type="region of interest" description="Disordered" evidence="1">
    <location>
        <begin position="355"/>
        <end position="375"/>
    </location>
</feature>
<dbReference type="Pfam" id="PF07734">
    <property type="entry name" value="FBA_1"/>
    <property type="match status" value="1"/>
</dbReference>
<dbReference type="SMART" id="SM00256">
    <property type="entry name" value="FBOX"/>
    <property type="match status" value="1"/>
</dbReference>
<name>A0ABS8T1C9_DATST</name>
<dbReference type="InterPro" id="IPR006527">
    <property type="entry name" value="F-box-assoc_dom_typ1"/>
</dbReference>
<dbReference type="Pfam" id="PF00646">
    <property type="entry name" value="F-box"/>
    <property type="match status" value="1"/>
</dbReference>